<dbReference type="InterPro" id="IPR038330">
    <property type="entry name" value="TspO/MBR-related_sf"/>
</dbReference>
<dbReference type="PIRSF" id="PIRSF005859">
    <property type="entry name" value="PBR"/>
    <property type="match status" value="1"/>
</dbReference>
<evidence type="ECO:0000256" key="2">
    <source>
        <dbReference type="ARBA" id="ARBA00007524"/>
    </source>
</evidence>
<dbReference type="AlphaFoldDB" id="A0A5M6IZ74"/>
<keyword evidence="4 6" id="KW-1133">Transmembrane helix</keyword>
<comment type="caution">
    <text evidence="7">The sequence shown here is derived from an EMBL/GenBank/DDBJ whole genome shotgun (WGS) entry which is preliminary data.</text>
</comment>
<comment type="similarity">
    <text evidence="2">Belongs to the TspO/BZRP family.</text>
</comment>
<evidence type="ECO:0000256" key="3">
    <source>
        <dbReference type="ARBA" id="ARBA00022692"/>
    </source>
</evidence>
<keyword evidence="3 6" id="KW-0812">Transmembrane</keyword>
<dbReference type="OrthoDB" id="9795496at2"/>
<dbReference type="FunFam" id="1.20.1260.100:FF:000001">
    <property type="entry name" value="translocator protein 2"/>
    <property type="match status" value="1"/>
</dbReference>
<gene>
    <name evidence="7" type="ORF">F1189_06720</name>
</gene>
<reference evidence="7 8" key="1">
    <citation type="submission" date="2019-09" db="EMBL/GenBank/DDBJ databases">
        <title>Genome sequence of Rhodovastum atsumiense, a diverse member of the Acetobacteraceae family of non-sulfur purple photosynthetic bacteria.</title>
        <authorList>
            <person name="Meyer T."/>
            <person name="Kyndt J."/>
        </authorList>
    </citation>
    <scope>NUCLEOTIDE SEQUENCE [LARGE SCALE GENOMIC DNA]</scope>
    <source>
        <strain evidence="7 8">DSM 21279</strain>
    </source>
</reference>
<evidence type="ECO:0000313" key="7">
    <source>
        <dbReference type="EMBL" id="KAA5613137.1"/>
    </source>
</evidence>
<sequence>MTDPNLSTWYDSLGKAPGTPPNWVFPVVWSSQYVLIGIAAWLVWRDSGISRALVPWFTQLFFNFLWSPAFFGLHSPGLGLVAILPLLASIVWTLRIFWRVRPLAGALIVPYLVWGCYAAYLNVGFFILNPG</sequence>
<dbReference type="EMBL" id="VWPK01000008">
    <property type="protein sequence ID" value="KAA5613137.1"/>
    <property type="molecule type" value="Genomic_DNA"/>
</dbReference>
<feature type="transmembrane region" description="Helical" evidence="6">
    <location>
        <begin position="53"/>
        <end position="71"/>
    </location>
</feature>
<organism evidence="7 8">
    <name type="scientific">Rhodovastum atsumiense</name>
    <dbReference type="NCBI Taxonomy" id="504468"/>
    <lineage>
        <taxon>Bacteria</taxon>
        <taxon>Pseudomonadati</taxon>
        <taxon>Pseudomonadota</taxon>
        <taxon>Alphaproteobacteria</taxon>
        <taxon>Acetobacterales</taxon>
        <taxon>Acetobacteraceae</taxon>
        <taxon>Rhodovastum</taxon>
    </lineage>
</organism>
<dbReference type="GO" id="GO:0016020">
    <property type="term" value="C:membrane"/>
    <property type="evidence" value="ECO:0007669"/>
    <property type="project" value="UniProtKB-SubCell"/>
</dbReference>
<comment type="subcellular location">
    <subcellularLocation>
        <location evidence="1">Membrane</location>
        <topology evidence="1">Multi-pass membrane protein</topology>
    </subcellularLocation>
</comment>
<accession>A0A5M6IZ74</accession>
<proteinExistence type="inferred from homology"/>
<dbReference type="GO" id="GO:0033013">
    <property type="term" value="P:tetrapyrrole metabolic process"/>
    <property type="evidence" value="ECO:0007669"/>
    <property type="project" value="UniProtKB-ARBA"/>
</dbReference>
<protein>
    <submittedName>
        <fullName evidence="7">Tryptophan-rich sensory protein</fullName>
    </submittedName>
</protein>
<dbReference type="PANTHER" id="PTHR10057:SF0">
    <property type="entry name" value="TRANSLOCATOR PROTEIN"/>
    <property type="match status" value="1"/>
</dbReference>
<evidence type="ECO:0000256" key="5">
    <source>
        <dbReference type="ARBA" id="ARBA00023136"/>
    </source>
</evidence>
<feature type="transmembrane region" description="Helical" evidence="6">
    <location>
        <begin position="105"/>
        <end position="128"/>
    </location>
</feature>
<dbReference type="Pfam" id="PF03073">
    <property type="entry name" value="TspO_MBR"/>
    <property type="match status" value="1"/>
</dbReference>
<dbReference type="Gene3D" id="1.20.1260.100">
    <property type="entry name" value="TspO/MBR protein"/>
    <property type="match status" value="1"/>
</dbReference>
<feature type="transmembrane region" description="Helical" evidence="6">
    <location>
        <begin position="77"/>
        <end position="98"/>
    </location>
</feature>
<evidence type="ECO:0000256" key="4">
    <source>
        <dbReference type="ARBA" id="ARBA00022989"/>
    </source>
</evidence>
<keyword evidence="5 6" id="KW-0472">Membrane</keyword>
<evidence type="ECO:0000313" key="8">
    <source>
        <dbReference type="Proteomes" id="UP000325255"/>
    </source>
</evidence>
<dbReference type="CDD" id="cd15904">
    <property type="entry name" value="TSPO_MBR"/>
    <property type="match status" value="1"/>
</dbReference>
<dbReference type="Proteomes" id="UP000325255">
    <property type="component" value="Unassembled WGS sequence"/>
</dbReference>
<evidence type="ECO:0000256" key="6">
    <source>
        <dbReference type="SAM" id="Phobius"/>
    </source>
</evidence>
<evidence type="ECO:0000256" key="1">
    <source>
        <dbReference type="ARBA" id="ARBA00004141"/>
    </source>
</evidence>
<dbReference type="InterPro" id="IPR004307">
    <property type="entry name" value="TspO_MBR"/>
</dbReference>
<feature type="transmembrane region" description="Helical" evidence="6">
    <location>
        <begin position="23"/>
        <end position="44"/>
    </location>
</feature>
<dbReference type="PANTHER" id="PTHR10057">
    <property type="entry name" value="PERIPHERAL-TYPE BENZODIAZEPINE RECEPTOR"/>
    <property type="match status" value="1"/>
</dbReference>
<name>A0A5M6IZ74_9PROT</name>
<keyword evidence="8" id="KW-1185">Reference proteome</keyword>